<dbReference type="Proteomes" id="UP001596043">
    <property type="component" value="Unassembled WGS sequence"/>
</dbReference>
<keyword evidence="3" id="KW-1185">Reference proteome</keyword>
<dbReference type="EMBL" id="JBHSFV010000002">
    <property type="protein sequence ID" value="MFC4633378.1"/>
    <property type="molecule type" value="Genomic_DNA"/>
</dbReference>
<dbReference type="Pfam" id="PF12867">
    <property type="entry name" value="DinB_2"/>
    <property type="match status" value="1"/>
</dbReference>
<evidence type="ECO:0000259" key="1">
    <source>
        <dbReference type="Pfam" id="PF12867"/>
    </source>
</evidence>
<gene>
    <name evidence="2" type="ORF">ACFO3O_05645</name>
</gene>
<dbReference type="InterPro" id="IPR034660">
    <property type="entry name" value="DinB/YfiT-like"/>
</dbReference>
<sequence length="172" mass="19793">MYTKDLTPSEYNPYYAPFIKMIDGDTTLIHALRESSEEVISFFNDIPSDKLSYRYDVGKWTPKEVLVHLMDTERIFSYRALRFARKDKVNLLGFDQNDFIPPSKADSRSMNSLIEEYKAVRDATIALFKNLDNTMLKEIGTGSGSPMSVRALGFITVGHEKHHVSIIKERYL</sequence>
<protein>
    <submittedName>
        <fullName evidence="2">DinB family protein</fullName>
    </submittedName>
</protein>
<accession>A0ABV9HV47</accession>
<proteinExistence type="predicted"/>
<comment type="caution">
    <text evidence="2">The sequence shown here is derived from an EMBL/GenBank/DDBJ whole genome shotgun (WGS) entry which is preliminary data.</text>
</comment>
<evidence type="ECO:0000313" key="2">
    <source>
        <dbReference type="EMBL" id="MFC4633378.1"/>
    </source>
</evidence>
<name>A0ABV9HV47_9FLAO</name>
<feature type="domain" description="DinB-like" evidence="1">
    <location>
        <begin position="32"/>
        <end position="167"/>
    </location>
</feature>
<dbReference type="RefSeq" id="WP_379977580.1">
    <property type="nucleotide sequence ID" value="NZ_JBHSFV010000002.1"/>
</dbReference>
<dbReference type="Gene3D" id="1.20.120.450">
    <property type="entry name" value="dinb family like domain"/>
    <property type="match status" value="1"/>
</dbReference>
<reference evidence="3" key="1">
    <citation type="journal article" date="2019" name="Int. J. Syst. Evol. Microbiol.">
        <title>The Global Catalogue of Microorganisms (GCM) 10K type strain sequencing project: providing services to taxonomists for standard genome sequencing and annotation.</title>
        <authorList>
            <consortium name="The Broad Institute Genomics Platform"/>
            <consortium name="The Broad Institute Genome Sequencing Center for Infectious Disease"/>
            <person name="Wu L."/>
            <person name="Ma J."/>
        </authorList>
    </citation>
    <scope>NUCLEOTIDE SEQUENCE [LARGE SCALE GENOMIC DNA]</scope>
    <source>
        <strain evidence="3">YJ-61-S</strain>
    </source>
</reference>
<organism evidence="2 3">
    <name type="scientific">Dokdonia ponticola</name>
    <dbReference type="NCBI Taxonomy" id="2041041"/>
    <lineage>
        <taxon>Bacteria</taxon>
        <taxon>Pseudomonadati</taxon>
        <taxon>Bacteroidota</taxon>
        <taxon>Flavobacteriia</taxon>
        <taxon>Flavobacteriales</taxon>
        <taxon>Flavobacteriaceae</taxon>
        <taxon>Dokdonia</taxon>
    </lineage>
</organism>
<evidence type="ECO:0000313" key="3">
    <source>
        <dbReference type="Proteomes" id="UP001596043"/>
    </source>
</evidence>
<dbReference type="InterPro" id="IPR024775">
    <property type="entry name" value="DinB-like"/>
</dbReference>
<dbReference type="SUPFAM" id="SSF109854">
    <property type="entry name" value="DinB/YfiT-like putative metalloenzymes"/>
    <property type="match status" value="1"/>
</dbReference>